<dbReference type="PANTHER" id="PTHR43008:SF8">
    <property type="entry name" value="BENZIL REDUCTASE ((S)-BENZOIN FORMING) IRC24"/>
    <property type="match status" value="1"/>
</dbReference>
<dbReference type="InterPro" id="IPR002347">
    <property type="entry name" value="SDR_fam"/>
</dbReference>
<dbReference type="Gene3D" id="3.40.50.720">
    <property type="entry name" value="NAD(P)-binding Rossmann-like Domain"/>
    <property type="match status" value="1"/>
</dbReference>
<dbReference type="PRINTS" id="PR00081">
    <property type="entry name" value="GDHRDH"/>
</dbReference>
<dbReference type="AlphaFoldDB" id="A0A9E4NKR0"/>
<keyword evidence="2" id="KW-0560">Oxidoreductase</keyword>
<dbReference type="PANTHER" id="PTHR43008">
    <property type="entry name" value="BENZIL REDUCTASE"/>
    <property type="match status" value="1"/>
</dbReference>
<gene>
    <name evidence="3" type="ORF">JAY77_10840</name>
</gene>
<evidence type="ECO:0000256" key="2">
    <source>
        <dbReference type="ARBA" id="ARBA00023002"/>
    </source>
</evidence>
<dbReference type="InterPro" id="IPR036291">
    <property type="entry name" value="NAD(P)-bd_dom_sf"/>
</dbReference>
<dbReference type="Pfam" id="PF00106">
    <property type="entry name" value="adh_short"/>
    <property type="match status" value="1"/>
</dbReference>
<evidence type="ECO:0000256" key="1">
    <source>
        <dbReference type="ARBA" id="ARBA00006484"/>
    </source>
</evidence>
<comment type="caution">
    <text evidence="3">The sequence shown here is derived from an EMBL/GenBank/DDBJ whole genome shotgun (WGS) entry which is preliminary data.</text>
</comment>
<evidence type="ECO:0000313" key="4">
    <source>
        <dbReference type="Proteomes" id="UP000886674"/>
    </source>
</evidence>
<proteinExistence type="inferred from homology"/>
<dbReference type="GO" id="GO:0050664">
    <property type="term" value="F:oxidoreductase activity, acting on NAD(P)H, oxygen as acceptor"/>
    <property type="evidence" value="ECO:0007669"/>
    <property type="project" value="TreeGrafter"/>
</dbReference>
<sequence>MDKKNALITGNSSGLGLGLSKVLLARGYRIFGCSRRGCDLPGEVVDVHCDLTDFDAIAGKFEQLLQGIETLELVVLNAGILGEIKHISKTSLDELQQIMEINLWPNKIILDWLLQSHIKVDQILLLSSGAAILGNKGWGGYALSKCALNMLGRLYAHEFPATHIASIAPGLIESDMMDYLCTQADSEEYPALQRLRQARRDGAVLSPLQGAERILETLSRLKEFESGSYIDLRQILAPDEYQALIEARNRV</sequence>
<accession>A0A9E4NKR0</accession>
<dbReference type="Proteomes" id="UP000886674">
    <property type="component" value="Unassembled WGS sequence"/>
</dbReference>
<organism evidence="3 4">
    <name type="scientific">Candidatus Thiodiazotropha taylori</name>
    <dbReference type="NCBI Taxonomy" id="2792791"/>
    <lineage>
        <taxon>Bacteria</taxon>
        <taxon>Pseudomonadati</taxon>
        <taxon>Pseudomonadota</taxon>
        <taxon>Gammaproteobacteria</taxon>
        <taxon>Chromatiales</taxon>
        <taxon>Sedimenticolaceae</taxon>
        <taxon>Candidatus Thiodiazotropha</taxon>
    </lineage>
</organism>
<reference evidence="3" key="1">
    <citation type="journal article" date="2021" name="Proc. Natl. Acad. Sci. U.S.A.">
        <title>Global biogeography of chemosynthetic symbionts reveals both localized and globally distributed symbiont groups. .</title>
        <authorList>
            <person name="Osvatic J.T."/>
            <person name="Wilkins L.G.E."/>
            <person name="Leibrecht L."/>
            <person name="Leray M."/>
            <person name="Zauner S."/>
            <person name="Polzin J."/>
            <person name="Camacho Y."/>
            <person name="Gros O."/>
            <person name="van Gils J.A."/>
            <person name="Eisen J.A."/>
            <person name="Petersen J.M."/>
            <person name="Yuen B."/>
        </authorList>
    </citation>
    <scope>NUCLEOTIDE SEQUENCE</scope>
    <source>
        <strain evidence="3">MAGclacostrist055</strain>
    </source>
</reference>
<dbReference type="SUPFAM" id="SSF51735">
    <property type="entry name" value="NAD(P)-binding Rossmann-fold domains"/>
    <property type="match status" value="1"/>
</dbReference>
<evidence type="ECO:0000313" key="3">
    <source>
        <dbReference type="EMBL" id="MCG7978617.1"/>
    </source>
</evidence>
<dbReference type="EMBL" id="JAEPCR010000047">
    <property type="protein sequence ID" value="MCG7978617.1"/>
    <property type="molecule type" value="Genomic_DNA"/>
</dbReference>
<protein>
    <submittedName>
        <fullName evidence="3">SDR family NAD(P)-dependent oxidoreductase</fullName>
    </submittedName>
</protein>
<comment type="similarity">
    <text evidence="1">Belongs to the short-chain dehydrogenases/reductases (SDR) family.</text>
</comment>
<name>A0A9E4NKR0_9GAMM</name>